<protein>
    <submittedName>
        <fullName evidence="3">Uncharacterized protein</fullName>
    </submittedName>
</protein>
<evidence type="ECO:0000256" key="1">
    <source>
        <dbReference type="SAM" id="Coils"/>
    </source>
</evidence>
<feature type="compositionally biased region" description="Low complexity" evidence="2">
    <location>
        <begin position="997"/>
        <end position="1006"/>
    </location>
</feature>
<sequence length="1292" mass="149568">MGQVYLYLKEAQLEPKMVTLFETINVILPLKLEAFLINLQYILQMLSFTKLMQQSNDIVETYTIQIQQTMRILADDIFFNLQQQIDNRKVFVMFEGLLSCDPASDHLLPKSLLPLYYDFLQEAQDKLQNVQQALIQTKLNNFTDTVLQSEIKQKQILFDEIQSLQVQYFQQTQLTAQSSDQFQHLQKQFLRQLKENIVNRENATEKNYQKMSIGNVFKGDFDDKVQMPQKQSKNDIVKGLQQTLSKLQTTSDEKLKDLSEQILKLNIENQKFKQKMKEIDFIHQQELEAVKSLQNIEPYNDIAVYSANVTDSQDGNQLKVYQNKIRQLESDLYDSKEKSKILQDTLFVKEKLINMSLKINNKLGQITKSKKLIQINQPLLSKQDNQNCAQSPQTDVQLQMQFNQLSQLKQQIDQLELENIELKGYSKNKQFNIDQIIMPTKQISDSSFLHFVNDDNLTSELSTNSNLNTQQNISEEHTENQICNHPIIITKLQEEIKELKESNSNLVNMIMNLKSGDQNKVQQMKNAPQQQLTSYQQQNVIKSSEKTQINNQPQSNNQNNNNFNQYFENNIQRNNQNTLHGSLNQNKQCEVLTEQFQPDGQPNNISQYQSNENNSLNNAYQQNLYQGVNNANTLQYQQQLNQNSGYQLDCQAETQSNILSKLQSPNHETTYNNQCIDHQLLKSNANNKNNNFTNILSDNQVTFNSKSLDINSLQQSTISHIGLGDTQDKDAFPKDYNQYSLFSKNSQRPDETMRLFSDSDNDGLFMFNEDLMKTIECSEDEQIYNDDNNPNVVKLLEKNHELVEQVKRLKSKLLEIKQNYYEQQQKSVLSDTQINAENPDQYIDSQCYFEHILNEQNELIQEIIKNDFKNQIQDKLQPIILPSSAIIINTEDDLDERQVKLLKIQQNSFGLEVFVNPTISELSSLAQKNIYDFDPSIVDKNNITDQLKLIQVPALPKQPIPTGSEQSQLLIQDYIRIYAPHINMNLYTKQGVAKKSSFKSSNSNNSLQSQHKPKPIQQLKPSKPIQTLKTKKQTQSQQTKLDDNFLLDKHTAQRDYDNPNKKFAEPQNRPTCSPNIEETKEQPINIINFPLQTRIFTKFIAKIFGVQIDQSPQELETLLQSRLQTLLQASQNTITAHVSQIADLQDKVYAVSLAQSRILQQHNQAVQVGFEAQETDISADQISYYIRPILVNLNVPYSSSLSKADMLSKLQRVQKDLKSRISDKEAQFRERQEMQFQIICMQPPQASHVAPRPLLMRLDGRNWNSYFRRSNAAQRGVLPELMERSMVVSSLK</sequence>
<organism evidence="3">
    <name type="scientific">Spironucleus salmonicida</name>
    <dbReference type="NCBI Taxonomy" id="348837"/>
    <lineage>
        <taxon>Eukaryota</taxon>
        <taxon>Metamonada</taxon>
        <taxon>Diplomonadida</taxon>
        <taxon>Hexamitidae</taxon>
        <taxon>Hexamitinae</taxon>
        <taxon>Spironucleus</taxon>
    </lineage>
</organism>
<feature type="compositionally biased region" description="Basic and acidic residues" evidence="2">
    <location>
        <begin position="1040"/>
        <end position="1064"/>
    </location>
</feature>
<dbReference type="EMBL" id="KI545953">
    <property type="protein sequence ID" value="EST49329.1"/>
    <property type="molecule type" value="Genomic_DNA"/>
</dbReference>
<name>V6M7C0_9EUKA</name>
<dbReference type="VEuPathDB" id="GiardiaDB:SS50377_26861"/>
<proteinExistence type="predicted"/>
<feature type="coiled-coil region" evidence="1">
    <location>
        <begin position="398"/>
        <end position="425"/>
    </location>
</feature>
<reference evidence="3" key="1">
    <citation type="journal article" date="2014" name="PLoS Genet.">
        <title>The Genome of Spironucleus salmonicida Highlights a Fish Pathogen Adapted to Fluctuating Environments.</title>
        <authorList>
            <person name="Xu F."/>
            <person name="Jerlstrom-Hultqvist J."/>
            <person name="Einarsson E."/>
            <person name="Astvaldsson A."/>
            <person name="Svard S.G."/>
            <person name="Andersson J.O."/>
        </authorList>
    </citation>
    <scope>NUCLEOTIDE SEQUENCE</scope>
</reference>
<feature type="region of interest" description="Disordered" evidence="2">
    <location>
        <begin position="545"/>
        <end position="564"/>
    </location>
</feature>
<gene>
    <name evidence="3" type="ORF">SS50377_10555</name>
</gene>
<evidence type="ECO:0000256" key="2">
    <source>
        <dbReference type="SAM" id="MobiDB-lite"/>
    </source>
</evidence>
<keyword evidence="1" id="KW-0175">Coiled coil</keyword>
<feature type="compositionally biased region" description="Low complexity" evidence="2">
    <location>
        <begin position="548"/>
        <end position="564"/>
    </location>
</feature>
<feature type="region of interest" description="Disordered" evidence="2">
    <location>
        <begin position="997"/>
        <end position="1076"/>
    </location>
</feature>
<accession>V6M7C0</accession>
<feature type="coiled-coil region" evidence="1">
    <location>
        <begin position="792"/>
        <end position="826"/>
    </location>
</feature>
<evidence type="ECO:0000313" key="3">
    <source>
        <dbReference type="EMBL" id="EST49329.1"/>
    </source>
</evidence>